<proteinExistence type="predicted"/>
<sequence>MVVKWSSEKDQFILCHILEDKGIKISNDVLDSMIAAWPSSFGDPPTRKAFTEHFSKIRKTNKVIAGGAATAPNTPTVAAAKKRKTLASKTPAKRKAQITSDSDDEETPLPKKTPAKRRKNIAAEDSDEDMEKEMKDLGVKVKDEPVDEEDSPTKKPARRTKAEVQYAESDDGEASHPEDADEEYVDKQVVAHMTAYLNTPDSGDEGAEV</sequence>
<accession>A0A074W577</accession>
<feature type="compositionally biased region" description="Low complexity" evidence="1">
    <location>
        <begin position="67"/>
        <end position="79"/>
    </location>
</feature>
<dbReference type="AlphaFoldDB" id="A0A074W577"/>
<reference evidence="2 3" key="1">
    <citation type="journal article" date="2014" name="BMC Genomics">
        <title>Genome sequencing of four Aureobasidium pullulans varieties: biotechnological potential, stress tolerance, and description of new species.</title>
        <authorList>
            <person name="Gostin Ar C."/>
            <person name="Ohm R.A."/>
            <person name="Kogej T."/>
            <person name="Sonjak S."/>
            <person name="Turk M."/>
            <person name="Zajc J."/>
            <person name="Zalar P."/>
            <person name="Grube M."/>
            <person name="Sun H."/>
            <person name="Han J."/>
            <person name="Sharma A."/>
            <person name="Chiniquy J."/>
            <person name="Ngan C.Y."/>
            <person name="Lipzen A."/>
            <person name="Barry K."/>
            <person name="Grigoriev I.V."/>
            <person name="Gunde-Cimerman N."/>
        </authorList>
    </citation>
    <scope>NUCLEOTIDE SEQUENCE [LARGE SCALE GENOMIC DNA]</scope>
    <source>
        <strain evidence="2 3">CBS 110374</strain>
    </source>
</reference>
<feature type="compositionally biased region" description="Basic residues" evidence="1">
    <location>
        <begin position="80"/>
        <end position="96"/>
    </location>
</feature>
<evidence type="ECO:0000256" key="1">
    <source>
        <dbReference type="SAM" id="MobiDB-lite"/>
    </source>
</evidence>
<dbReference type="Proteomes" id="UP000030672">
    <property type="component" value="Unassembled WGS sequence"/>
</dbReference>
<gene>
    <name evidence="2" type="ORF">M437DRAFT_62888</name>
</gene>
<feature type="compositionally biased region" description="Basic and acidic residues" evidence="1">
    <location>
        <begin position="132"/>
        <end position="144"/>
    </location>
</feature>
<name>A0A074W577_AURM1</name>
<dbReference type="EMBL" id="KL584825">
    <property type="protein sequence ID" value="KEQ66709.1"/>
    <property type="molecule type" value="Genomic_DNA"/>
</dbReference>
<dbReference type="HOGENOM" id="CLU_082449_0_0_1"/>
<organism evidence="2 3">
    <name type="scientific">Aureobasidium melanogenum (strain CBS 110374)</name>
    <name type="common">Aureobasidium pullulans var. melanogenum</name>
    <dbReference type="NCBI Taxonomy" id="1043003"/>
    <lineage>
        <taxon>Eukaryota</taxon>
        <taxon>Fungi</taxon>
        <taxon>Dikarya</taxon>
        <taxon>Ascomycota</taxon>
        <taxon>Pezizomycotina</taxon>
        <taxon>Dothideomycetes</taxon>
        <taxon>Dothideomycetidae</taxon>
        <taxon>Dothideales</taxon>
        <taxon>Saccotheciaceae</taxon>
        <taxon>Aureobasidium</taxon>
    </lineage>
</organism>
<dbReference type="RefSeq" id="XP_040883732.1">
    <property type="nucleotide sequence ID" value="XM_041024169.1"/>
</dbReference>
<feature type="region of interest" description="Disordered" evidence="1">
    <location>
        <begin position="67"/>
        <end position="209"/>
    </location>
</feature>
<evidence type="ECO:0000313" key="3">
    <source>
        <dbReference type="Proteomes" id="UP000030672"/>
    </source>
</evidence>
<protein>
    <submittedName>
        <fullName evidence="2">Uncharacterized protein</fullName>
    </submittedName>
</protein>
<evidence type="ECO:0000313" key="2">
    <source>
        <dbReference type="EMBL" id="KEQ66709.1"/>
    </source>
</evidence>
<dbReference type="STRING" id="1043003.A0A074W577"/>
<dbReference type="GeneID" id="63917542"/>
<keyword evidence="3" id="KW-1185">Reference proteome</keyword>